<comment type="similarity">
    <text evidence="2">Belongs to the anaerobic coproporphyrinogen-III oxidase family. HemW subfamily.</text>
</comment>
<dbReference type="GO" id="GO:0051539">
    <property type="term" value="F:4 iron, 4 sulfur cluster binding"/>
    <property type="evidence" value="ECO:0007669"/>
    <property type="project" value="UniProtKB-UniRule"/>
</dbReference>
<comment type="caution">
    <text evidence="12">The sequence shown here is derived from an EMBL/GenBank/DDBJ whole genome shotgun (WGS) entry which is preliminary data.</text>
</comment>
<gene>
    <name evidence="12" type="ORF">CCC_00975</name>
</gene>
<evidence type="ECO:0000256" key="2">
    <source>
        <dbReference type="ARBA" id="ARBA00006100"/>
    </source>
</evidence>
<dbReference type="InterPro" id="IPR034505">
    <property type="entry name" value="Coproporphyrinogen-III_oxidase"/>
</dbReference>
<organism evidence="12 13">
    <name type="scientific">Paramagnetospirillum magnetotacticum MS-1</name>
    <dbReference type="NCBI Taxonomy" id="272627"/>
    <lineage>
        <taxon>Bacteria</taxon>
        <taxon>Pseudomonadati</taxon>
        <taxon>Pseudomonadota</taxon>
        <taxon>Alphaproteobacteria</taxon>
        <taxon>Rhodospirillales</taxon>
        <taxon>Magnetospirillaceae</taxon>
        <taxon>Paramagnetospirillum</taxon>
    </lineage>
</organism>
<dbReference type="InterPro" id="IPR013785">
    <property type="entry name" value="Aldolase_TIM"/>
</dbReference>
<evidence type="ECO:0000256" key="4">
    <source>
        <dbReference type="ARBA" id="ARBA00022617"/>
    </source>
</evidence>
<dbReference type="Gene3D" id="3.20.20.70">
    <property type="entry name" value="Aldolase class I"/>
    <property type="match status" value="1"/>
</dbReference>
<keyword evidence="8 10" id="KW-0411">Iron-sulfur</keyword>
<accession>A0A0C2YDY0</accession>
<comment type="subcellular location">
    <subcellularLocation>
        <location evidence="10">Cytoplasm</location>
    </subcellularLocation>
</comment>
<keyword evidence="5 10" id="KW-0949">S-adenosyl-L-methionine</keyword>
<keyword evidence="6 10" id="KW-0479">Metal-binding</keyword>
<evidence type="ECO:0000256" key="1">
    <source>
        <dbReference type="ARBA" id="ARBA00001966"/>
    </source>
</evidence>
<dbReference type="SFLD" id="SFLDF00288">
    <property type="entry name" value="HemN-like__clustered_with_nucl"/>
    <property type="match status" value="1"/>
</dbReference>
<dbReference type="SUPFAM" id="SSF102114">
    <property type="entry name" value="Radical SAM enzymes"/>
    <property type="match status" value="1"/>
</dbReference>
<evidence type="ECO:0000313" key="13">
    <source>
        <dbReference type="Proteomes" id="UP000031971"/>
    </source>
</evidence>
<name>A0A0C2YDY0_PARME</name>
<keyword evidence="10" id="KW-0004">4Fe-4S</keyword>
<dbReference type="NCBIfam" id="TIGR00539">
    <property type="entry name" value="hemN_rel"/>
    <property type="match status" value="1"/>
</dbReference>
<evidence type="ECO:0000259" key="11">
    <source>
        <dbReference type="PROSITE" id="PS51918"/>
    </source>
</evidence>
<dbReference type="GO" id="GO:0005737">
    <property type="term" value="C:cytoplasm"/>
    <property type="evidence" value="ECO:0007669"/>
    <property type="project" value="UniProtKB-SubCell"/>
</dbReference>
<keyword evidence="10" id="KW-0963">Cytoplasm</keyword>
<dbReference type="SFLD" id="SFLDS00029">
    <property type="entry name" value="Radical_SAM"/>
    <property type="match status" value="1"/>
</dbReference>
<evidence type="ECO:0000256" key="10">
    <source>
        <dbReference type="RuleBase" id="RU364116"/>
    </source>
</evidence>
<comment type="cofactor">
    <cofactor evidence="1">
        <name>[4Fe-4S] cluster</name>
        <dbReference type="ChEBI" id="CHEBI:49883"/>
    </cofactor>
</comment>
<proteinExistence type="inferred from homology"/>
<dbReference type="SFLD" id="SFLDF00562">
    <property type="entry name" value="HemN-like__clustered_with_heat"/>
    <property type="match status" value="1"/>
</dbReference>
<dbReference type="PANTHER" id="PTHR13932">
    <property type="entry name" value="COPROPORPHYRINIGEN III OXIDASE"/>
    <property type="match status" value="1"/>
</dbReference>
<dbReference type="InterPro" id="IPR006638">
    <property type="entry name" value="Elp3/MiaA/NifB-like_rSAM"/>
</dbReference>
<evidence type="ECO:0000256" key="7">
    <source>
        <dbReference type="ARBA" id="ARBA00023004"/>
    </source>
</evidence>
<evidence type="ECO:0000256" key="3">
    <source>
        <dbReference type="ARBA" id="ARBA00017228"/>
    </source>
</evidence>
<sequence>MTSPGFGIYIHWPFCLSKCPYCDFNSHAGLAVDHGRWRKALLAELDHFAAQTPDRTPTSVFFGGGTPSLMEPETAGALIAMVKSRWASGPDLEVTLEANPTSVEADRFRAFRDAGVNRLSLGIQALDPESLAFLGRRHSVDEALAALSLAQATFPRVSFDLIYSRPGQTQAQWRAELARALDLAGEHLSLYQLTIEDGTAFAPLHARGGFALPDEDEATAQFELTQEMCERAGLPAYEISNHARANAQCRHNLTYWQGGAWLGIGPGAHGRFGGEALAQTRSPGPWLAQVESQGHATETRYVLDPAERLSELVLMGLRLRNGLGPALLAEVRQVLDAEGLARMIADGFLVQDARGLRTTDRGRLVLNAVLGQLLA</sequence>
<reference evidence="12 13" key="1">
    <citation type="submission" date="2015-01" db="EMBL/GenBank/DDBJ databases">
        <title>Genome Sequence of Magnetospirillum magnetotacticum Strain MS-1.</title>
        <authorList>
            <person name="Marinov G.K."/>
            <person name="Smalley M.D."/>
            <person name="DeSalvo G."/>
        </authorList>
    </citation>
    <scope>NUCLEOTIDE SEQUENCE [LARGE SCALE GENOMIC DNA]</scope>
    <source>
        <strain evidence="12 13">MS-1</strain>
    </source>
</reference>
<dbReference type="CDD" id="cd01335">
    <property type="entry name" value="Radical_SAM"/>
    <property type="match status" value="1"/>
</dbReference>
<comment type="function">
    <text evidence="10">Probably acts as a heme chaperone, transferring heme to an unknown acceptor. Binds one molecule of heme per monomer, possibly covalently. Binds 1 [4Fe-4S] cluster. The cluster is coordinated with 3 cysteines and an exchangeable S-adenosyl-L-methionine.</text>
</comment>
<dbReference type="GO" id="GO:0006779">
    <property type="term" value="P:porphyrin-containing compound biosynthetic process"/>
    <property type="evidence" value="ECO:0007669"/>
    <property type="project" value="InterPro"/>
</dbReference>
<evidence type="ECO:0000313" key="12">
    <source>
        <dbReference type="EMBL" id="KIL97914.1"/>
    </source>
</evidence>
<dbReference type="Pfam" id="PF04055">
    <property type="entry name" value="Radical_SAM"/>
    <property type="match status" value="1"/>
</dbReference>
<dbReference type="Pfam" id="PF06969">
    <property type="entry name" value="HemN_C"/>
    <property type="match status" value="1"/>
</dbReference>
<dbReference type="InterPro" id="IPR010723">
    <property type="entry name" value="HemN_C"/>
</dbReference>
<evidence type="ECO:0000256" key="6">
    <source>
        <dbReference type="ARBA" id="ARBA00022723"/>
    </source>
</evidence>
<dbReference type="EMBL" id="JXSL01000030">
    <property type="protein sequence ID" value="KIL97914.1"/>
    <property type="molecule type" value="Genomic_DNA"/>
</dbReference>
<dbReference type="SFLD" id="SFLDG01065">
    <property type="entry name" value="anaerobic_coproporphyrinogen-I"/>
    <property type="match status" value="1"/>
</dbReference>
<dbReference type="GO" id="GO:0046872">
    <property type="term" value="F:metal ion binding"/>
    <property type="evidence" value="ECO:0007669"/>
    <property type="project" value="UniProtKB-UniRule"/>
</dbReference>
<dbReference type="InterPro" id="IPR004559">
    <property type="entry name" value="HemW-like"/>
</dbReference>
<dbReference type="OrthoDB" id="9808022at2"/>
<dbReference type="STRING" id="272627.CCC_00975"/>
<keyword evidence="9 10" id="KW-0143">Chaperone</keyword>
<dbReference type="Proteomes" id="UP000031971">
    <property type="component" value="Unassembled WGS sequence"/>
</dbReference>
<dbReference type="PANTHER" id="PTHR13932:SF5">
    <property type="entry name" value="RADICAL S-ADENOSYL METHIONINE DOMAIN-CONTAINING PROTEIN 1, MITOCHONDRIAL"/>
    <property type="match status" value="1"/>
</dbReference>
<keyword evidence="13" id="KW-1185">Reference proteome</keyword>
<evidence type="ECO:0000256" key="5">
    <source>
        <dbReference type="ARBA" id="ARBA00022691"/>
    </source>
</evidence>
<dbReference type="InterPro" id="IPR058240">
    <property type="entry name" value="rSAM_sf"/>
</dbReference>
<dbReference type="AlphaFoldDB" id="A0A0C2YDY0"/>
<dbReference type="RefSeq" id="WP_009870231.1">
    <property type="nucleotide sequence ID" value="NZ_JXSL01000030.1"/>
</dbReference>
<dbReference type="SMART" id="SM00729">
    <property type="entry name" value="Elp3"/>
    <property type="match status" value="1"/>
</dbReference>
<evidence type="ECO:0000256" key="8">
    <source>
        <dbReference type="ARBA" id="ARBA00023014"/>
    </source>
</evidence>
<dbReference type="InterPro" id="IPR007197">
    <property type="entry name" value="rSAM"/>
</dbReference>
<protein>
    <recommendedName>
        <fullName evidence="3 10">Heme chaperone HemW</fullName>
    </recommendedName>
</protein>
<keyword evidence="7 10" id="KW-0408">Iron</keyword>
<keyword evidence="4 10" id="KW-0349">Heme</keyword>
<dbReference type="PROSITE" id="PS51918">
    <property type="entry name" value="RADICAL_SAM"/>
    <property type="match status" value="1"/>
</dbReference>
<evidence type="ECO:0000256" key="9">
    <source>
        <dbReference type="ARBA" id="ARBA00023186"/>
    </source>
</evidence>
<dbReference type="GO" id="GO:0004109">
    <property type="term" value="F:coproporphyrinogen oxidase activity"/>
    <property type="evidence" value="ECO:0007669"/>
    <property type="project" value="InterPro"/>
</dbReference>
<feature type="domain" description="Radical SAM core" evidence="11">
    <location>
        <begin position="1"/>
        <end position="235"/>
    </location>
</feature>